<dbReference type="Pfam" id="PF13579">
    <property type="entry name" value="Glyco_trans_4_4"/>
    <property type="match status" value="1"/>
</dbReference>
<dbReference type="EMBL" id="JAKOAV010000007">
    <property type="protein sequence ID" value="MDF9407866.1"/>
    <property type="molecule type" value="Genomic_DNA"/>
</dbReference>
<comment type="caution">
    <text evidence="2">The sequence shown here is derived from an EMBL/GenBank/DDBJ whole genome shotgun (WGS) entry which is preliminary data.</text>
</comment>
<dbReference type="PANTHER" id="PTHR12526">
    <property type="entry name" value="GLYCOSYLTRANSFERASE"/>
    <property type="match status" value="1"/>
</dbReference>
<evidence type="ECO:0000313" key="2">
    <source>
        <dbReference type="EMBL" id="MDF9407866.1"/>
    </source>
</evidence>
<evidence type="ECO:0000313" key="3">
    <source>
        <dbReference type="Proteomes" id="UP001154312"/>
    </source>
</evidence>
<dbReference type="Gene3D" id="3.40.50.2000">
    <property type="entry name" value="Glycogen Phosphorylase B"/>
    <property type="match status" value="2"/>
</dbReference>
<protein>
    <submittedName>
        <fullName evidence="2">Glycosyltransferase family 4 protein</fullName>
    </submittedName>
</protein>
<sequence>MPSTFERTLWIINHHAAGPGRHESLGRELSARGWMVKLFAASFIHNVFTEQKKYPPGCHYLDETVRGVSRVWIQTPPYYDNSLSRLINHLAFTCRAAWLGRKLDAPEVIIGSSTHLFAGLSAYYLARKYNIPFVFEVRDIWPQSLVDIGALSKFSPLAVGMGALEKFLYRRAHLIISVLPGGKEHIARFGIDHKKVVHIPNGVDLAWYDNCAREGRLNPELTALFHRLKGRVIFTYAGAHGYANGLETVIKAAEILHRAGIGGIHVLMVGDGPDKPGLVKMAEDNGLTNVTFINTLEKVQVPVILKNTDVCLFHLRNSKAYRYGLSSNKLFDYMAAARPIIAAVEKTPNPEFTRFGLHIPSDDSVILADAMLQMAGKTPGARKVMGDRARAYVERFHDISMLAGKLAEVLESLK</sequence>
<feature type="domain" description="Glycosyltransferase subfamily 4-like N-terminal" evidence="1">
    <location>
        <begin position="23"/>
        <end position="202"/>
    </location>
</feature>
<dbReference type="Proteomes" id="UP001154312">
    <property type="component" value="Unassembled WGS sequence"/>
</dbReference>
<gene>
    <name evidence="2" type="ORF">L7E55_05745</name>
</gene>
<dbReference type="PANTHER" id="PTHR12526:SF622">
    <property type="entry name" value="GLYCOSYLTRANSFERASE (GROUP I)"/>
    <property type="match status" value="1"/>
</dbReference>
<proteinExistence type="predicted"/>
<dbReference type="InterPro" id="IPR028098">
    <property type="entry name" value="Glyco_trans_4-like_N"/>
</dbReference>
<evidence type="ECO:0000259" key="1">
    <source>
        <dbReference type="Pfam" id="PF13579"/>
    </source>
</evidence>
<dbReference type="Pfam" id="PF13692">
    <property type="entry name" value="Glyco_trans_1_4"/>
    <property type="match status" value="1"/>
</dbReference>
<dbReference type="SUPFAM" id="SSF53756">
    <property type="entry name" value="UDP-Glycosyltransferase/glycogen phosphorylase"/>
    <property type="match status" value="1"/>
</dbReference>
<reference evidence="2" key="1">
    <citation type="submission" date="2022-02" db="EMBL/GenBank/DDBJ databases">
        <authorList>
            <person name="Leng L."/>
        </authorList>
    </citation>
    <scope>NUCLEOTIDE SEQUENCE</scope>
    <source>
        <strain evidence="2">JI</strain>
    </source>
</reference>
<name>A0A9X4H158_9FIRM</name>
<dbReference type="CDD" id="cd03794">
    <property type="entry name" value="GT4_WbuB-like"/>
    <property type="match status" value="1"/>
</dbReference>
<organism evidence="2 3">
    <name type="scientific">Pelotomaculum isophthalicicum JI</name>
    <dbReference type="NCBI Taxonomy" id="947010"/>
    <lineage>
        <taxon>Bacteria</taxon>
        <taxon>Bacillati</taxon>
        <taxon>Bacillota</taxon>
        <taxon>Clostridia</taxon>
        <taxon>Eubacteriales</taxon>
        <taxon>Desulfotomaculaceae</taxon>
        <taxon>Pelotomaculum</taxon>
    </lineage>
</organism>
<accession>A0A9X4H158</accession>
<dbReference type="AlphaFoldDB" id="A0A9X4H158"/>
<dbReference type="RefSeq" id="WP_277443116.1">
    <property type="nucleotide sequence ID" value="NZ_JAKOAV010000007.1"/>
</dbReference>
<keyword evidence="3" id="KW-1185">Reference proteome</keyword>